<reference evidence="7" key="1">
    <citation type="submission" date="2015-10" db="EMBL/GenBank/DDBJ databases">
        <authorList>
            <person name="Gilbert D.G."/>
        </authorList>
    </citation>
    <scope>NUCLEOTIDE SEQUENCE</scope>
</reference>
<evidence type="ECO:0000313" key="7">
    <source>
        <dbReference type="EMBL" id="CUV03511.1"/>
    </source>
</evidence>
<accession>A0A160VBA5</accession>
<dbReference type="PRINTS" id="PR00125">
    <property type="entry name" value="ATPASEDELTA"/>
</dbReference>
<dbReference type="HAMAP" id="MF_01416">
    <property type="entry name" value="ATP_synth_delta_bact"/>
    <property type="match status" value="1"/>
</dbReference>
<evidence type="ECO:0000256" key="6">
    <source>
        <dbReference type="ARBA" id="ARBA00023310"/>
    </source>
</evidence>
<evidence type="ECO:0000256" key="5">
    <source>
        <dbReference type="ARBA" id="ARBA00023136"/>
    </source>
</evidence>
<dbReference type="Pfam" id="PF00213">
    <property type="entry name" value="OSCP"/>
    <property type="match status" value="1"/>
</dbReference>
<comment type="subcellular location">
    <subcellularLocation>
        <location evidence="1">Membrane</location>
    </subcellularLocation>
</comment>
<evidence type="ECO:0000256" key="1">
    <source>
        <dbReference type="ARBA" id="ARBA00004370"/>
    </source>
</evidence>
<sequence length="182" mass="19631">MAQQLSGKRYAQAIFDLAQENNQVEQWGEDLAVVAEAFEDADFAALMKHADMSNVAKLAATATVLAGVNAMVRNLVDLLVSKNSVDSIVGVYTGYIELLDNHLGRQRVEVTTAVPLESAEADRINSFVAGLVRREVVLTTNVDESIIGGLVIQIGDRLLDGSTKARLDGLRNRLYTEIAASA</sequence>
<keyword evidence="4" id="KW-0406">Ion transport</keyword>
<dbReference type="GO" id="GO:0016020">
    <property type="term" value="C:membrane"/>
    <property type="evidence" value="ECO:0007669"/>
    <property type="project" value="UniProtKB-SubCell"/>
</dbReference>
<gene>
    <name evidence="7" type="ORF">MGWOODY_Clf1683</name>
</gene>
<dbReference type="InterPro" id="IPR026015">
    <property type="entry name" value="ATP_synth_OSCP/delta_N_sf"/>
</dbReference>
<dbReference type="PROSITE" id="PS00389">
    <property type="entry name" value="ATPASE_DELTA"/>
    <property type="match status" value="1"/>
</dbReference>
<dbReference type="PANTHER" id="PTHR11910">
    <property type="entry name" value="ATP SYNTHASE DELTA CHAIN"/>
    <property type="match status" value="1"/>
</dbReference>
<evidence type="ECO:0000256" key="4">
    <source>
        <dbReference type="ARBA" id="ARBA00023065"/>
    </source>
</evidence>
<keyword evidence="3" id="KW-0375">Hydrogen ion transport</keyword>
<evidence type="ECO:0000256" key="2">
    <source>
        <dbReference type="ARBA" id="ARBA00022448"/>
    </source>
</evidence>
<dbReference type="InterPro" id="IPR000711">
    <property type="entry name" value="ATPase_OSCP/dsu"/>
</dbReference>
<keyword evidence="2" id="KW-0813">Transport</keyword>
<keyword evidence="6" id="KW-0066">ATP synthesis</keyword>
<keyword evidence="5" id="KW-0472">Membrane</keyword>
<dbReference type="GO" id="GO:0016787">
    <property type="term" value="F:hydrolase activity"/>
    <property type="evidence" value="ECO:0007669"/>
    <property type="project" value="UniProtKB-KW"/>
</dbReference>
<dbReference type="SUPFAM" id="SSF47928">
    <property type="entry name" value="N-terminal domain of the delta subunit of the F1F0-ATP synthase"/>
    <property type="match status" value="1"/>
</dbReference>
<dbReference type="Gene3D" id="1.10.520.20">
    <property type="entry name" value="N-terminal domain of the delta subunit of the F1F0-ATP synthase"/>
    <property type="match status" value="1"/>
</dbReference>
<dbReference type="EC" id="3.6.3.14" evidence="7"/>
<protein>
    <submittedName>
        <fullName evidence="7">ATP synthase delta chain</fullName>
        <ecNumber evidence="7">3.6.3.14</ecNumber>
    </submittedName>
</protein>
<proteinExistence type="inferred from homology"/>
<dbReference type="NCBIfam" id="TIGR01145">
    <property type="entry name" value="ATP_synt_delta"/>
    <property type="match status" value="1"/>
</dbReference>
<organism evidence="7">
    <name type="scientific">hydrothermal vent metagenome</name>
    <dbReference type="NCBI Taxonomy" id="652676"/>
    <lineage>
        <taxon>unclassified sequences</taxon>
        <taxon>metagenomes</taxon>
        <taxon>ecological metagenomes</taxon>
    </lineage>
</organism>
<keyword evidence="7" id="KW-0378">Hydrolase</keyword>
<evidence type="ECO:0000256" key="3">
    <source>
        <dbReference type="ARBA" id="ARBA00022781"/>
    </source>
</evidence>
<dbReference type="GO" id="GO:0046933">
    <property type="term" value="F:proton-transporting ATP synthase activity, rotational mechanism"/>
    <property type="evidence" value="ECO:0007669"/>
    <property type="project" value="InterPro"/>
</dbReference>
<name>A0A160VBA5_9ZZZZ</name>
<dbReference type="AlphaFoldDB" id="A0A160VBA5"/>
<dbReference type="EMBL" id="FAXA01000430">
    <property type="protein sequence ID" value="CUV03511.1"/>
    <property type="molecule type" value="Genomic_DNA"/>
</dbReference>
<dbReference type="InterPro" id="IPR020781">
    <property type="entry name" value="ATPase_OSCP/d_CS"/>
</dbReference>